<organism evidence="2 3">
    <name type="scientific">Oleispira antarctica</name>
    <dbReference type="NCBI Taxonomy" id="188908"/>
    <lineage>
        <taxon>Bacteria</taxon>
        <taxon>Pseudomonadati</taxon>
        <taxon>Pseudomonadota</taxon>
        <taxon>Gammaproteobacteria</taxon>
        <taxon>Oceanospirillales</taxon>
        <taxon>Oceanospirillaceae</taxon>
        <taxon>Oleispira</taxon>
    </lineage>
</organism>
<dbReference type="Gene3D" id="3.40.190.170">
    <property type="entry name" value="Bacterial extracellular solute-binding protein, family 7"/>
    <property type="match status" value="1"/>
</dbReference>
<protein>
    <recommendedName>
        <fullName evidence="4">RND transporter</fullName>
    </recommendedName>
</protein>
<comment type="caution">
    <text evidence="2">The sequence shown here is derived from an EMBL/GenBank/DDBJ whole genome shotgun (WGS) entry which is preliminary data.</text>
</comment>
<sequence length="339" mass="37726">MQTLHSNFFTYAAILLLSVFSAAQASELPTRTFCVFDPIGVKGPAYQGMLDYKAAALAWGAILDLKVHTNEAVALADFKAGHCDAVGLTGTRIRPFNKFTATIEAVGAIDNYEQMRKLVGMLAHPKASKYMIEGNYEVAGIMPAGAVFVFVRDKAINSVEAAAGKRLATIDYDTASLKVVKHIGATMVPVSIATFAPRFNNGYVDLAYAPAIAYEPFEMYKGMGDKGGILRFNLAQMNGQLILRKDRFPEGFGQNSRDYAYSNFNKALEHIIAAEEGIPKKYWVDLPEEKQVEYKEMLRQVRLELQDEGVYDKRMLKILFKLRCKTDPSHYECVEKLEG</sequence>
<feature type="signal peptide" evidence="1">
    <location>
        <begin position="1"/>
        <end position="25"/>
    </location>
</feature>
<dbReference type="EMBL" id="MABE01000700">
    <property type="protein sequence ID" value="OUS35070.1"/>
    <property type="molecule type" value="Genomic_DNA"/>
</dbReference>
<name>A0A1Y5HDJ8_OLEAN</name>
<dbReference type="Proteomes" id="UP000227088">
    <property type="component" value="Unassembled WGS sequence"/>
</dbReference>
<dbReference type="Pfam" id="PF19582">
    <property type="entry name" value="AdeT1_2"/>
    <property type="match status" value="1"/>
</dbReference>
<accession>A0A1Y5HDJ8</accession>
<proteinExistence type="predicted"/>
<dbReference type="InterPro" id="IPR038404">
    <property type="entry name" value="TRAP_DctP_sf"/>
</dbReference>
<evidence type="ECO:0008006" key="4">
    <source>
        <dbReference type="Google" id="ProtNLM"/>
    </source>
</evidence>
<dbReference type="AlphaFoldDB" id="A0A1Y5HDJ8"/>
<gene>
    <name evidence="2" type="ORF">A9R00_12245</name>
</gene>
<dbReference type="InterPro" id="IPR045758">
    <property type="entry name" value="AdeT1/2"/>
</dbReference>
<feature type="chain" id="PRO_5012441380" description="RND transporter" evidence="1">
    <location>
        <begin position="26"/>
        <end position="339"/>
    </location>
</feature>
<reference evidence="3" key="1">
    <citation type="journal article" date="2017" name="Proc. Natl. Acad. Sci. U.S.A.">
        <title>Simulation of Deepwater Horizon oil plume reveals substrate specialization within a complex community of hydrocarbon degraders.</title>
        <authorList>
            <person name="Hu P."/>
            <person name="Dubinsky E.A."/>
            <person name="Probst A.J."/>
            <person name="Wang J."/>
            <person name="Sieber C.M.K."/>
            <person name="Tom L.M."/>
            <person name="Gardinali P."/>
            <person name="Banfield J.F."/>
            <person name="Atlas R.M."/>
            <person name="Andersen G.L."/>
        </authorList>
    </citation>
    <scope>NUCLEOTIDE SEQUENCE [LARGE SCALE GENOMIC DNA]</scope>
</reference>
<keyword evidence="1" id="KW-0732">Signal</keyword>
<evidence type="ECO:0000313" key="3">
    <source>
        <dbReference type="Proteomes" id="UP000227088"/>
    </source>
</evidence>
<evidence type="ECO:0000256" key="1">
    <source>
        <dbReference type="SAM" id="SignalP"/>
    </source>
</evidence>
<evidence type="ECO:0000313" key="2">
    <source>
        <dbReference type="EMBL" id="OUS35070.1"/>
    </source>
</evidence>